<evidence type="ECO:0000313" key="4">
    <source>
        <dbReference type="EnsemblFungi" id="EJT74966"/>
    </source>
</evidence>
<reference evidence="3" key="3">
    <citation type="submission" date="2010-09" db="EMBL/GenBank/DDBJ databases">
        <title>Annotation of Gaeumannomyces graminis var. tritici R3-111a-1.</title>
        <authorList>
            <consortium name="The Broad Institute Genome Sequencing Platform"/>
            <person name="Ma L.-J."/>
            <person name="Dead R."/>
            <person name="Young S.K."/>
            <person name="Zeng Q."/>
            <person name="Gargeya S."/>
            <person name="Fitzgerald M."/>
            <person name="Haas B."/>
            <person name="Abouelleil A."/>
            <person name="Alvarado L."/>
            <person name="Arachchi H.M."/>
            <person name="Berlin A."/>
            <person name="Brown A."/>
            <person name="Chapman S.B."/>
            <person name="Chen Z."/>
            <person name="Dunbar C."/>
            <person name="Freedman E."/>
            <person name="Gearin G."/>
            <person name="Gellesch M."/>
            <person name="Goldberg J."/>
            <person name="Griggs A."/>
            <person name="Gujja S."/>
            <person name="Heiman D."/>
            <person name="Howarth C."/>
            <person name="Larson L."/>
            <person name="Lui A."/>
            <person name="MacDonald P.J.P."/>
            <person name="Mehta T."/>
            <person name="Montmayeur A."/>
            <person name="Murphy C."/>
            <person name="Neiman D."/>
            <person name="Pearson M."/>
            <person name="Priest M."/>
            <person name="Roberts A."/>
            <person name="Saif S."/>
            <person name="Shea T."/>
            <person name="Shenoy N."/>
            <person name="Sisk P."/>
            <person name="Stolte C."/>
            <person name="Sykes S."/>
            <person name="Yandava C."/>
            <person name="Wortman J."/>
            <person name="Nusbaum C."/>
            <person name="Birren B."/>
        </authorList>
    </citation>
    <scope>NUCLEOTIDE SEQUENCE</scope>
    <source>
        <strain evidence="3">R3-111a-1</strain>
    </source>
</reference>
<evidence type="ECO:0000313" key="5">
    <source>
        <dbReference type="Proteomes" id="UP000006039"/>
    </source>
</evidence>
<organism evidence="3">
    <name type="scientific">Gaeumannomyces tritici (strain R3-111a-1)</name>
    <name type="common">Wheat and barley take-all root rot fungus</name>
    <name type="synonym">Gaeumannomyces graminis var. tritici</name>
    <dbReference type="NCBI Taxonomy" id="644352"/>
    <lineage>
        <taxon>Eukaryota</taxon>
        <taxon>Fungi</taxon>
        <taxon>Dikarya</taxon>
        <taxon>Ascomycota</taxon>
        <taxon>Pezizomycotina</taxon>
        <taxon>Sordariomycetes</taxon>
        <taxon>Sordariomycetidae</taxon>
        <taxon>Magnaporthales</taxon>
        <taxon>Magnaporthaceae</taxon>
        <taxon>Gaeumannomyces</taxon>
    </lineage>
</organism>
<evidence type="ECO:0000256" key="2">
    <source>
        <dbReference type="SAM" id="MobiDB-lite"/>
    </source>
</evidence>
<reference evidence="3" key="2">
    <citation type="submission" date="2010-07" db="EMBL/GenBank/DDBJ databases">
        <authorList>
            <consortium name="The Broad Institute Genome Sequencing Platform"/>
            <consortium name="Broad Institute Genome Sequencing Center for Infectious Disease"/>
            <person name="Ma L.-J."/>
            <person name="Dead R."/>
            <person name="Young S."/>
            <person name="Zeng Q."/>
            <person name="Koehrsen M."/>
            <person name="Alvarado L."/>
            <person name="Berlin A."/>
            <person name="Chapman S.B."/>
            <person name="Chen Z."/>
            <person name="Freedman E."/>
            <person name="Gellesch M."/>
            <person name="Goldberg J."/>
            <person name="Griggs A."/>
            <person name="Gujja S."/>
            <person name="Heilman E.R."/>
            <person name="Heiman D."/>
            <person name="Hepburn T."/>
            <person name="Howarth C."/>
            <person name="Jen D."/>
            <person name="Larson L."/>
            <person name="Mehta T."/>
            <person name="Neiman D."/>
            <person name="Pearson M."/>
            <person name="Roberts A."/>
            <person name="Saif S."/>
            <person name="Shea T."/>
            <person name="Shenoy N."/>
            <person name="Sisk P."/>
            <person name="Stolte C."/>
            <person name="Sykes S."/>
            <person name="Walk T."/>
            <person name="White J."/>
            <person name="Yandava C."/>
            <person name="Haas B."/>
            <person name="Nusbaum C."/>
            <person name="Birren B."/>
        </authorList>
    </citation>
    <scope>NUCLEOTIDE SEQUENCE</scope>
    <source>
        <strain evidence="3">R3-111a-1</strain>
    </source>
</reference>
<reference evidence="4" key="4">
    <citation type="journal article" date="2015" name="G3 (Bethesda)">
        <title>Genome sequences of three phytopathogenic species of the Magnaporthaceae family of fungi.</title>
        <authorList>
            <person name="Okagaki L.H."/>
            <person name="Nunes C.C."/>
            <person name="Sailsbery J."/>
            <person name="Clay B."/>
            <person name="Brown D."/>
            <person name="John T."/>
            <person name="Oh Y."/>
            <person name="Young N."/>
            <person name="Fitzgerald M."/>
            <person name="Haas B.J."/>
            <person name="Zeng Q."/>
            <person name="Young S."/>
            <person name="Adiconis X."/>
            <person name="Fan L."/>
            <person name="Levin J.Z."/>
            <person name="Mitchell T.K."/>
            <person name="Okubara P.A."/>
            <person name="Farman M.L."/>
            <person name="Kohn L.M."/>
            <person name="Birren B."/>
            <person name="Ma L.-J."/>
            <person name="Dean R.A."/>
        </authorList>
    </citation>
    <scope>NUCLEOTIDE SEQUENCE</scope>
    <source>
        <strain evidence="4">R3-111a-1</strain>
    </source>
</reference>
<keyword evidence="1" id="KW-0175">Coiled coil</keyword>
<feature type="compositionally biased region" description="Low complexity" evidence="2">
    <location>
        <begin position="15"/>
        <end position="26"/>
    </location>
</feature>
<dbReference type="EMBL" id="GL385398">
    <property type="protein sequence ID" value="EJT74966.1"/>
    <property type="molecule type" value="Genomic_DNA"/>
</dbReference>
<dbReference type="AlphaFoldDB" id="J3P5L4"/>
<dbReference type="HOGENOM" id="CLU_1061903_0_0_1"/>
<accession>J3P5L4</accession>
<feature type="coiled-coil region" evidence="1">
    <location>
        <begin position="109"/>
        <end position="185"/>
    </location>
</feature>
<feature type="region of interest" description="Disordered" evidence="2">
    <location>
        <begin position="1"/>
        <end position="48"/>
    </location>
</feature>
<feature type="region of interest" description="Disordered" evidence="2">
    <location>
        <begin position="205"/>
        <end position="262"/>
    </location>
</feature>
<evidence type="ECO:0000256" key="1">
    <source>
        <dbReference type="SAM" id="Coils"/>
    </source>
</evidence>
<dbReference type="RefSeq" id="XP_009224910.1">
    <property type="nucleotide sequence ID" value="XM_009226646.1"/>
</dbReference>
<dbReference type="GeneID" id="20349262"/>
<dbReference type="Proteomes" id="UP000006039">
    <property type="component" value="Unassembled WGS sequence"/>
</dbReference>
<reference evidence="4" key="5">
    <citation type="submission" date="2018-04" db="UniProtKB">
        <authorList>
            <consortium name="EnsemblFungi"/>
        </authorList>
    </citation>
    <scope>IDENTIFICATION</scope>
    <source>
        <strain evidence="4">R3-111a-1</strain>
    </source>
</reference>
<proteinExistence type="predicted"/>
<sequence>MAGAKLLHSEPYPPSNAAIDSASDADVGSPPSETPAAVNPSKRHGMVFSPETKARLSELVDGYQPTESVEPECDAEPVAPECDAETLKWQQRGLDPNFRANVEHNARYLRHFQELVGQLQQTMEALKQDYESLRQDYGNLEYISAEHVRNAAALEQNYRKIMLELANSLLECDRLRRENEEMRREAARPPRNSHASDLADESTRLIHTDGASPPGTVSSRGAGLLPTRSIGPPSHSGSGEVGDSKYGSRRLRRDARVVARAG</sequence>
<gene>
    <name evidence="4" type="primary">20349262</name>
    <name evidence="3" type="ORF">GGTG_08804</name>
</gene>
<protein>
    <submittedName>
        <fullName evidence="3 4">Uncharacterized protein</fullName>
    </submittedName>
</protein>
<dbReference type="EnsemblFungi" id="EJT74966">
    <property type="protein sequence ID" value="EJT74966"/>
    <property type="gene ID" value="GGTG_08804"/>
</dbReference>
<dbReference type="VEuPathDB" id="FungiDB:GGTG_08804"/>
<evidence type="ECO:0000313" key="3">
    <source>
        <dbReference type="EMBL" id="EJT74966.1"/>
    </source>
</evidence>
<keyword evidence="5" id="KW-1185">Reference proteome</keyword>
<reference evidence="5" key="1">
    <citation type="submission" date="2010-07" db="EMBL/GenBank/DDBJ databases">
        <title>The genome sequence of Gaeumannomyces graminis var. tritici strain R3-111a-1.</title>
        <authorList>
            <consortium name="The Broad Institute Genome Sequencing Platform"/>
            <person name="Ma L.-J."/>
            <person name="Dead R."/>
            <person name="Young S."/>
            <person name="Zeng Q."/>
            <person name="Koehrsen M."/>
            <person name="Alvarado L."/>
            <person name="Berlin A."/>
            <person name="Chapman S.B."/>
            <person name="Chen Z."/>
            <person name="Freedman E."/>
            <person name="Gellesch M."/>
            <person name="Goldberg J."/>
            <person name="Griggs A."/>
            <person name="Gujja S."/>
            <person name="Heilman E.R."/>
            <person name="Heiman D."/>
            <person name="Hepburn T."/>
            <person name="Howarth C."/>
            <person name="Jen D."/>
            <person name="Larson L."/>
            <person name="Mehta T."/>
            <person name="Neiman D."/>
            <person name="Pearson M."/>
            <person name="Roberts A."/>
            <person name="Saif S."/>
            <person name="Shea T."/>
            <person name="Shenoy N."/>
            <person name="Sisk P."/>
            <person name="Stolte C."/>
            <person name="Sykes S."/>
            <person name="Walk T."/>
            <person name="White J."/>
            <person name="Yandava C."/>
            <person name="Haas B."/>
            <person name="Nusbaum C."/>
            <person name="Birren B."/>
        </authorList>
    </citation>
    <scope>NUCLEOTIDE SEQUENCE [LARGE SCALE GENOMIC DNA]</scope>
    <source>
        <strain evidence="5">R3-111a-1</strain>
    </source>
</reference>
<name>J3P5L4_GAET3</name>